<evidence type="ECO:0000313" key="1">
    <source>
        <dbReference type="EMBL" id="OCT89981.1"/>
    </source>
</evidence>
<name>A0A974DF94_XENLA</name>
<proteinExistence type="predicted"/>
<dbReference type="Proteomes" id="UP000694892">
    <property type="component" value="Chromosome 3L"/>
</dbReference>
<protein>
    <submittedName>
        <fullName evidence="1">Uncharacterized protein</fullName>
    </submittedName>
</protein>
<evidence type="ECO:0000313" key="2">
    <source>
        <dbReference type="Proteomes" id="UP000694892"/>
    </source>
</evidence>
<gene>
    <name evidence="1" type="ORF">XELAEV_18018597mg</name>
</gene>
<organism evidence="1 2">
    <name type="scientific">Xenopus laevis</name>
    <name type="common">African clawed frog</name>
    <dbReference type="NCBI Taxonomy" id="8355"/>
    <lineage>
        <taxon>Eukaryota</taxon>
        <taxon>Metazoa</taxon>
        <taxon>Chordata</taxon>
        <taxon>Craniata</taxon>
        <taxon>Vertebrata</taxon>
        <taxon>Euteleostomi</taxon>
        <taxon>Amphibia</taxon>
        <taxon>Batrachia</taxon>
        <taxon>Anura</taxon>
        <taxon>Pipoidea</taxon>
        <taxon>Pipidae</taxon>
        <taxon>Xenopodinae</taxon>
        <taxon>Xenopus</taxon>
        <taxon>Xenopus</taxon>
    </lineage>
</organism>
<dbReference type="AlphaFoldDB" id="A0A974DF94"/>
<reference evidence="2" key="1">
    <citation type="journal article" date="2016" name="Nature">
        <title>Genome evolution in the allotetraploid frog Xenopus laevis.</title>
        <authorList>
            <person name="Session A.M."/>
            <person name="Uno Y."/>
            <person name="Kwon T."/>
            <person name="Chapman J.A."/>
            <person name="Toyoda A."/>
            <person name="Takahashi S."/>
            <person name="Fukui A."/>
            <person name="Hikosaka A."/>
            <person name="Suzuki A."/>
            <person name="Kondo M."/>
            <person name="van Heeringen S.J."/>
            <person name="Quigley I."/>
            <person name="Heinz S."/>
            <person name="Ogino H."/>
            <person name="Ochi H."/>
            <person name="Hellsten U."/>
            <person name="Lyons J.B."/>
            <person name="Simakov O."/>
            <person name="Putnam N."/>
            <person name="Stites J."/>
            <person name="Kuroki Y."/>
            <person name="Tanaka T."/>
            <person name="Michiue T."/>
            <person name="Watanabe M."/>
            <person name="Bogdanovic O."/>
            <person name="Lister R."/>
            <person name="Georgiou G."/>
            <person name="Paranjpe S.S."/>
            <person name="van Kruijsbergen I."/>
            <person name="Shu S."/>
            <person name="Carlson J."/>
            <person name="Kinoshita T."/>
            <person name="Ohta Y."/>
            <person name="Mawaribuchi S."/>
            <person name="Jenkins J."/>
            <person name="Grimwood J."/>
            <person name="Schmutz J."/>
            <person name="Mitros T."/>
            <person name="Mozaffari S.V."/>
            <person name="Suzuki Y."/>
            <person name="Haramoto Y."/>
            <person name="Yamamoto T.S."/>
            <person name="Takagi C."/>
            <person name="Heald R."/>
            <person name="Miller K."/>
            <person name="Haudenschild C."/>
            <person name="Kitzman J."/>
            <person name="Nakayama T."/>
            <person name="Izutsu Y."/>
            <person name="Robert J."/>
            <person name="Fortriede J."/>
            <person name="Burns K."/>
            <person name="Lotay V."/>
            <person name="Karimi K."/>
            <person name="Yasuoka Y."/>
            <person name="Dichmann D.S."/>
            <person name="Flajnik M.F."/>
            <person name="Houston D.W."/>
            <person name="Shendure J."/>
            <person name="DuPasquier L."/>
            <person name="Vize P.D."/>
            <person name="Zorn A.M."/>
            <person name="Ito M."/>
            <person name="Marcotte E.M."/>
            <person name="Wallingford J.B."/>
            <person name="Ito Y."/>
            <person name="Asashima M."/>
            <person name="Ueno N."/>
            <person name="Matsuda Y."/>
            <person name="Veenstra G.J."/>
            <person name="Fujiyama A."/>
            <person name="Harland R.M."/>
            <person name="Taira M."/>
            <person name="Rokhsar D.S."/>
        </authorList>
    </citation>
    <scope>NUCLEOTIDE SEQUENCE [LARGE SCALE GENOMIC DNA]</scope>
    <source>
        <strain evidence="2">J</strain>
    </source>
</reference>
<sequence>MVWFGSCYSCTTPGVPYRTWTASTQMDNAGLAIYTDSEMQFVLLPFLAKPEGAVADYSIFGSETNPTKQSFAIQPNLGRCSQQHI</sequence>
<accession>A0A974DF94</accession>
<dbReference type="EMBL" id="CM004470">
    <property type="protein sequence ID" value="OCT89981.1"/>
    <property type="molecule type" value="Genomic_DNA"/>
</dbReference>